<dbReference type="VEuPathDB" id="FungiDB:RhiirA1_410420"/>
<organism evidence="3 6">
    <name type="scientific">Rhizophagus irregularis</name>
    <dbReference type="NCBI Taxonomy" id="588596"/>
    <lineage>
        <taxon>Eukaryota</taxon>
        <taxon>Fungi</taxon>
        <taxon>Fungi incertae sedis</taxon>
        <taxon>Mucoromycota</taxon>
        <taxon>Glomeromycotina</taxon>
        <taxon>Glomeromycetes</taxon>
        <taxon>Glomerales</taxon>
        <taxon>Glomeraceae</taxon>
        <taxon>Rhizophagus</taxon>
    </lineage>
</organism>
<evidence type="ECO:0000313" key="6">
    <source>
        <dbReference type="Proteomes" id="UP000234323"/>
    </source>
</evidence>
<reference evidence="4 5" key="2">
    <citation type="submission" date="2017-10" db="EMBL/GenBank/DDBJ databases">
        <title>Extensive intraspecific genome diversity in a model arbuscular mycorrhizal fungus.</title>
        <authorList>
            <person name="Chen E.C.H."/>
            <person name="Morin E."/>
            <person name="Baudet D."/>
            <person name="Noel J."/>
            <person name="Ndikumana S."/>
            <person name="Charron P."/>
            <person name="St-Onge C."/>
            <person name="Giorgi J."/>
            <person name="Grigoriev I.V."/>
            <person name="Roux C."/>
            <person name="Martin F.M."/>
            <person name="Corradi N."/>
        </authorList>
    </citation>
    <scope>NUCLEOTIDE SEQUENCE [LARGE SCALE GENOMIC DNA]</scope>
    <source>
        <strain evidence="1 4">A1</strain>
        <strain evidence="2 5">C2</strain>
    </source>
</reference>
<dbReference type="Proteomes" id="UP000234323">
    <property type="component" value="Unassembled WGS sequence"/>
</dbReference>
<dbReference type="EMBL" id="LLXL01000188">
    <property type="protein sequence ID" value="PKK76374.1"/>
    <property type="molecule type" value="Genomic_DNA"/>
</dbReference>
<evidence type="ECO:0000313" key="5">
    <source>
        <dbReference type="Proteomes" id="UP000233469"/>
    </source>
</evidence>
<dbReference type="EMBL" id="LLXI01000125">
    <property type="protein sequence ID" value="PKY40963.1"/>
    <property type="molecule type" value="Genomic_DNA"/>
</dbReference>
<accession>A0A2I1G2X7</accession>
<reference evidence="3 6" key="1">
    <citation type="submission" date="2015-10" db="EMBL/GenBank/DDBJ databases">
        <title>Genome analyses suggest a sexual origin of heterokaryosis in a supposedly ancient asexual fungus.</title>
        <authorList>
            <person name="Ropars J."/>
            <person name="Sedzielewska K."/>
            <person name="Noel J."/>
            <person name="Charron P."/>
            <person name="Farinelli L."/>
            <person name="Marton T."/>
            <person name="Kruger M."/>
            <person name="Pelin A."/>
            <person name="Brachmann A."/>
            <person name="Corradi N."/>
        </authorList>
    </citation>
    <scope>NUCLEOTIDE SEQUENCE [LARGE SCALE GENOMIC DNA]</scope>
    <source>
        <strain evidence="3 6">A4</strain>
        <strain evidence="2 5">C2</strain>
    </source>
</reference>
<dbReference type="Proteomes" id="UP000233469">
    <property type="component" value="Unassembled WGS sequence"/>
</dbReference>
<comment type="caution">
    <text evidence="3">The sequence shown here is derived from an EMBL/GenBank/DDBJ whole genome shotgun (WGS) entry which is preliminary data.</text>
</comment>
<dbReference type="AlphaFoldDB" id="A0A2I1G2X7"/>
<protein>
    <submittedName>
        <fullName evidence="3">Uncharacterized protein</fullName>
    </submittedName>
</protein>
<dbReference type="OrthoDB" id="2331618at2759"/>
<dbReference type="VEuPathDB" id="FungiDB:RhiirFUN_015718"/>
<proteinExistence type="predicted"/>
<evidence type="ECO:0000313" key="4">
    <source>
        <dbReference type="Proteomes" id="UP000232688"/>
    </source>
</evidence>
<dbReference type="Proteomes" id="UP000232688">
    <property type="component" value="Unassembled WGS sequence"/>
</dbReference>
<dbReference type="VEuPathDB" id="FungiDB:FUN_010364"/>
<dbReference type="EMBL" id="LLXH01000084">
    <property type="protein sequence ID" value="PKC73537.1"/>
    <property type="molecule type" value="Genomic_DNA"/>
</dbReference>
<sequence>MSYFDYKEPDFNAYRKNALCSLQQIASEANILPKQKNLIIHPKKDLVIESCFPLVELSSSQQEHPKFNSSVKSSLLQQSVILNSIKGADWSNEEDGWIFIKNADDEKETGVKREVEPDELQSYEILRKGGESVKGYNGNIHQHDSKSYKENSQVSNIKHHLEDDDVYLFL</sequence>
<reference evidence="1 4" key="3">
    <citation type="submission" date="2017-10" db="EMBL/GenBank/DDBJ databases">
        <title>Genome analyses suggest a sexual origin of heterokaryosis in a supposedly ancient asexual fungus.</title>
        <authorList>
            <person name="Corradi N."/>
            <person name="Sedzielewska K."/>
            <person name="Noel J."/>
            <person name="Charron P."/>
            <person name="Farinelli L."/>
            <person name="Marton T."/>
            <person name="Kruger M."/>
            <person name="Pelin A."/>
            <person name="Brachmann A."/>
            <person name="Corradi N."/>
        </authorList>
    </citation>
    <scope>NUCLEOTIDE SEQUENCE [LARGE SCALE GENOMIC DNA]</scope>
    <source>
        <strain evidence="1 4">A1</strain>
    </source>
</reference>
<keyword evidence="6" id="KW-1185">Reference proteome</keyword>
<gene>
    <name evidence="1" type="ORF">RhiirA1_410420</name>
    <name evidence="3" type="ORF">RhiirA4_395335</name>
    <name evidence="2" type="ORF">RhiirC2_734437</name>
</gene>
<name>A0A2I1G2X7_9GLOM</name>
<evidence type="ECO:0000313" key="2">
    <source>
        <dbReference type="EMBL" id="PKK76374.1"/>
    </source>
</evidence>
<evidence type="ECO:0000313" key="3">
    <source>
        <dbReference type="EMBL" id="PKY40963.1"/>
    </source>
</evidence>
<evidence type="ECO:0000313" key="1">
    <source>
        <dbReference type="EMBL" id="PKC73537.1"/>
    </source>
</evidence>